<evidence type="ECO:0000313" key="2">
    <source>
        <dbReference type="EMBL" id="GGD14196.1"/>
    </source>
</evidence>
<sequence length="114" mass="12373">MPGLLGHPHRERVVVGTGNGGDLGVSALCAHPRQPTQPTGRRRADEHAGSVGIARPGYARSDLGPVVPENRPNTPMTHVEYLSLGRSNWHGREIVIYLIGYKPLSSRGIIESHR</sequence>
<protein>
    <submittedName>
        <fullName evidence="2">Uncharacterized protein</fullName>
    </submittedName>
</protein>
<dbReference type="Proteomes" id="UP000630594">
    <property type="component" value="Unassembled WGS sequence"/>
</dbReference>
<reference evidence="3" key="1">
    <citation type="journal article" date="2019" name="Int. J. Syst. Evol. Microbiol.">
        <title>The Global Catalogue of Microorganisms (GCM) 10K type strain sequencing project: providing services to taxonomists for standard genome sequencing and annotation.</title>
        <authorList>
            <consortium name="The Broad Institute Genomics Platform"/>
            <consortium name="The Broad Institute Genome Sequencing Center for Infectious Disease"/>
            <person name="Wu L."/>
            <person name="Ma J."/>
        </authorList>
    </citation>
    <scope>NUCLEOTIDE SEQUENCE [LARGE SCALE GENOMIC DNA]</scope>
    <source>
        <strain evidence="3">CCM 7403</strain>
    </source>
</reference>
<evidence type="ECO:0000256" key="1">
    <source>
        <dbReference type="SAM" id="MobiDB-lite"/>
    </source>
</evidence>
<keyword evidence="3" id="KW-1185">Reference proteome</keyword>
<organism evidence="2 3">
    <name type="scientific">Nocardioides daphniae</name>
    <dbReference type="NCBI Taxonomy" id="402297"/>
    <lineage>
        <taxon>Bacteria</taxon>
        <taxon>Bacillati</taxon>
        <taxon>Actinomycetota</taxon>
        <taxon>Actinomycetes</taxon>
        <taxon>Propionibacteriales</taxon>
        <taxon>Nocardioidaceae</taxon>
        <taxon>Nocardioides</taxon>
    </lineage>
</organism>
<proteinExistence type="predicted"/>
<dbReference type="EMBL" id="BMCK01000002">
    <property type="protein sequence ID" value="GGD14196.1"/>
    <property type="molecule type" value="Genomic_DNA"/>
</dbReference>
<feature type="region of interest" description="Disordered" evidence="1">
    <location>
        <begin position="25"/>
        <end position="74"/>
    </location>
</feature>
<comment type="caution">
    <text evidence="2">The sequence shown here is derived from an EMBL/GenBank/DDBJ whole genome shotgun (WGS) entry which is preliminary data.</text>
</comment>
<accession>A0ABQ1Q608</accession>
<evidence type="ECO:0000313" key="3">
    <source>
        <dbReference type="Proteomes" id="UP000630594"/>
    </source>
</evidence>
<gene>
    <name evidence="2" type="ORF">GCM10007231_11450</name>
</gene>
<name>A0ABQ1Q608_9ACTN</name>